<dbReference type="Proteomes" id="UP000001554">
    <property type="component" value="Chromosome 2"/>
</dbReference>
<feature type="region of interest" description="Disordered" evidence="1">
    <location>
        <begin position="1"/>
        <end position="190"/>
    </location>
</feature>
<gene>
    <name evidence="3" type="primary">LOC118431383</name>
</gene>
<protein>
    <submittedName>
        <fullName evidence="3">Pollen-specific leucine-rich repeat extensin-like protein 3</fullName>
    </submittedName>
</protein>
<reference evidence="3" key="2">
    <citation type="submission" date="2025-08" db="UniProtKB">
        <authorList>
            <consortium name="RefSeq"/>
        </authorList>
    </citation>
    <scope>IDENTIFICATION</scope>
    <source>
        <strain evidence="3">S238N-H82</strain>
        <tissue evidence="3">Testes</tissue>
    </source>
</reference>
<reference evidence="2" key="1">
    <citation type="journal article" date="2020" name="Nat. Ecol. Evol.">
        <title>Deeply conserved synteny resolves early events in vertebrate evolution.</title>
        <authorList>
            <person name="Simakov O."/>
            <person name="Marletaz F."/>
            <person name="Yue J.X."/>
            <person name="O'Connell B."/>
            <person name="Jenkins J."/>
            <person name="Brandt A."/>
            <person name="Calef R."/>
            <person name="Tung C.H."/>
            <person name="Huang T.K."/>
            <person name="Schmutz J."/>
            <person name="Satoh N."/>
            <person name="Yu J.K."/>
            <person name="Putnam N.H."/>
            <person name="Green R.E."/>
            <person name="Rokhsar D.S."/>
        </authorList>
    </citation>
    <scope>NUCLEOTIDE SEQUENCE [LARGE SCALE GENOMIC DNA]</scope>
    <source>
        <strain evidence="2">S238N-H82</strain>
    </source>
</reference>
<evidence type="ECO:0000256" key="1">
    <source>
        <dbReference type="SAM" id="MobiDB-lite"/>
    </source>
</evidence>
<name>A0A9J7N9X5_BRAFL</name>
<sequence>MPSSQYRTYRDAVIGVPTDKTSAPPTQHGNNSRPSPHTQPARDRGQQSHIGPAPTSGQDRSPTSTHALDAGREHNANAHRRPPADNPPNISAGPTSERLEHFSSTPWNSNPPPRQGPAAPSSSKAPMGHPVNSSRSPIGHWSQPPPIPSRLSGPWGPPIFNQPAGPWGFSPVNTPVLTPPGQSQPPRMNPPPWSWHPNMMWPPMFPVW</sequence>
<dbReference type="GeneID" id="118431383"/>
<evidence type="ECO:0000313" key="3">
    <source>
        <dbReference type="RefSeq" id="XP_035698432.1"/>
    </source>
</evidence>
<feature type="compositionally biased region" description="Polar residues" evidence="1">
    <location>
        <begin position="19"/>
        <end position="38"/>
    </location>
</feature>
<proteinExistence type="predicted"/>
<feature type="compositionally biased region" description="Polar residues" evidence="1">
    <location>
        <begin position="171"/>
        <end position="186"/>
    </location>
</feature>
<dbReference type="RefSeq" id="XP_035698432.1">
    <property type="nucleotide sequence ID" value="XM_035842539.1"/>
</dbReference>
<keyword evidence="2" id="KW-1185">Reference proteome</keyword>
<organism evidence="2 3">
    <name type="scientific">Branchiostoma floridae</name>
    <name type="common">Florida lancelet</name>
    <name type="synonym">Amphioxus</name>
    <dbReference type="NCBI Taxonomy" id="7739"/>
    <lineage>
        <taxon>Eukaryota</taxon>
        <taxon>Metazoa</taxon>
        <taxon>Chordata</taxon>
        <taxon>Cephalochordata</taxon>
        <taxon>Leptocardii</taxon>
        <taxon>Amphioxiformes</taxon>
        <taxon>Branchiostomatidae</taxon>
        <taxon>Branchiostoma</taxon>
    </lineage>
</organism>
<evidence type="ECO:0000313" key="2">
    <source>
        <dbReference type="Proteomes" id="UP000001554"/>
    </source>
</evidence>
<dbReference type="AlphaFoldDB" id="A0A9J7N9X5"/>
<accession>A0A9J7N9X5</accession>
<feature type="compositionally biased region" description="Polar residues" evidence="1">
    <location>
        <begin position="55"/>
        <end position="66"/>
    </location>
</feature>
<dbReference type="KEGG" id="bfo:118431383"/>